<keyword evidence="2" id="KW-1185">Reference proteome</keyword>
<dbReference type="Proteomes" id="UP000798662">
    <property type="component" value="Chromosome 2"/>
</dbReference>
<proteinExistence type="predicted"/>
<comment type="caution">
    <text evidence="1">The sequence shown here is derived from an EMBL/GenBank/DDBJ whole genome shotgun (WGS) entry which is preliminary data.</text>
</comment>
<name>A0ACC3C7Z9_PYRYE</name>
<gene>
    <name evidence="1" type="ORF">I4F81_008939</name>
</gene>
<dbReference type="EMBL" id="CM020619">
    <property type="protein sequence ID" value="KAK1866419.1"/>
    <property type="molecule type" value="Genomic_DNA"/>
</dbReference>
<reference evidence="1" key="1">
    <citation type="submission" date="2019-11" db="EMBL/GenBank/DDBJ databases">
        <title>Nori genome reveals adaptations in red seaweeds to the harsh intertidal environment.</title>
        <authorList>
            <person name="Wang D."/>
            <person name="Mao Y."/>
        </authorList>
    </citation>
    <scope>NUCLEOTIDE SEQUENCE</scope>
    <source>
        <tissue evidence="1">Gametophyte</tissue>
    </source>
</reference>
<accession>A0ACC3C7Z9</accession>
<organism evidence="1 2">
    <name type="scientific">Pyropia yezoensis</name>
    <name type="common">Susabi-nori</name>
    <name type="synonym">Porphyra yezoensis</name>
    <dbReference type="NCBI Taxonomy" id="2788"/>
    <lineage>
        <taxon>Eukaryota</taxon>
        <taxon>Rhodophyta</taxon>
        <taxon>Bangiophyceae</taxon>
        <taxon>Bangiales</taxon>
        <taxon>Bangiaceae</taxon>
        <taxon>Pyropia</taxon>
    </lineage>
</organism>
<protein>
    <submittedName>
        <fullName evidence="1">Uncharacterized protein</fullName>
    </submittedName>
</protein>
<evidence type="ECO:0000313" key="2">
    <source>
        <dbReference type="Proteomes" id="UP000798662"/>
    </source>
</evidence>
<sequence length="745" mass="81465">MVAGLLATLSDAATSTWWALRGLCRRPVQNVLESQRRFRQPEPDGSFLPPDYNAIFPPYRDTMMAALGSHLDDDLERFWKKVVLLAFITDQKVQAPDATRQPLLYLLASVGRSKTLFFRESARYVRRAAERNHVLENAVVMGISFGGSFRLQVEELNCVKYERGYYLLLWARILFCELAYLGAESSYLEELFTEYVEGFYEALHAGLFSVTDVRNETVSGRSARVVQEIEPPPFHALVSLMVRTLSERQRDSCDSRNLMSLMSIGAKRTLMKLVDCAQFYAVASGSTWRTAIHVLIMLSVETKMEFLDIMQAVHIRSSVGLLGGTPGNPRLSDLWSTTPAFRDAVLASTVLSQEVKADALVLPRASGTKVLSGTDEGVSNHAAASKTDQVAQKLMGARWEQFVMRWEGMHSIARGFHVTKYSAIALRELFGGGAAYVGECHLLDELVNAAVARTEVKKLRVKNVDGADRLETVTALLSSSFSREERCETVYELSADSPWFDGAFFFKTLDGEVVVWVQTKTRGATALPANDIPAILKALNERSTELTALFGGHEQYDYWLPRSSCLFILGNDLASSDDVIEGGDWTKRSIVRTRGDLVQLFGCTLSDLLGPPAALSFGGGTSRLAAAARSAFQVSFYVMVGLTAALRIRLASFSAGSSGPAWAVSPVAHLAAAAAAPSPSLRSVLAAHLSSADATRRLLASVPAVNYPPATRLAVDVWLSAALPAATVPKLLYAPALIYYGLPAF</sequence>
<evidence type="ECO:0000313" key="1">
    <source>
        <dbReference type="EMBL" id="KAK1866419.1"/>
    </source>
</evidence>